<name>A0A6P7F429_DIAVI</name>
<dbReference type="GO" id="GO:0016020">
    <property type="term" value="C:membrane"/>
    <property type="evidence" value="ECO:0007669"/>
    <property type="project" value="TreeGrafter"/>
</dbReference>
<feature type="transmembrane region" description="Helical" evidence="1">
    <location>
        <begin position="198"/>
        <end position="217"/>
    </location>
</feature>
<feature type="chain" id="PRO_5027583953" evidence="2">
    <location>
        <begin position="20"/>
        <end position="262"/>
    </location>
</feature>
<keyword evidence="1" id="KW-0472">Membrane</keyword>
<dbReference type="KEGG" id="dvv:114324583"/>
<reference evidence="3" key="1">
    <citation type="submission" date="2025-08" db="UniProtKB">
        <authorList>
            <consortium name="RefSeq"/>
        </authorList>
    </citation>
    <scope>IDENTIFICATION</scope>
    <source>
        <tissue evidence="3">Whole insect</tissue>
    </source>
</reference>
<dbReference type="PANTHER" id="PTHR21879">
    <property type="entry name" value="FI03362P-RELATED-RELATED"/>
    <property type="match status" value="1"/>
</dbReference>
<dbReference type="PANTHER" id="PTHR21879:SF6">
    <property type="entry name" value="OSIRIS 19, ISOFORM A"/>
    <property type="match status" value="1"/>
</dbReference>
<sequence>MSIKLALSVFALSLATVICNENASTTAFWKGTILDSHIEKMRSACAEKDSIACFQYNAFKFLDGIFRKDYFHVGDSVQVTRNSYASNEIESRSYDNLEDSVEDYIQKHDVKFRVPLIGDVTVDSSALDREQVEVKWNFGSGRAFDEDEEDEGRSKHKIKIKKSKIKKILSPILIFILLKAITLVPFAIGVLGLKAWNGLQLAFISFIISAGLAIFQLCQKLAADHAHAHISTAGPWESVGSPQWGRSLDEDAQKLAYSAYAQ</sequence>
<dbReference type="RefSeq" id="XP_028128250.1">
    <property type="nucleotide sequence ID" value="XM_028272449.1"/>
</dbReference>
<evidence type="ECO:0000313" key="3">
    <source>
        <dbReference type="RefSeq" id="XP_028128250.1"/>
    </source>
</evidence>
<feature type="signal peptide" evidence="2">
    <location>
        <begin position="1"/>
        <end position="19"/>
    </location>
</feature>
<accession>A0A6P7F429</accession>
<dbReference type="InterPro" id="IPR012464">
    <property type="entry name" value="DUF1676"/>
</dbReference>
<organism evidence="3">
    <name type="scientific">Diabrotica virgifera virgifera</name>
    <name type="common">western corn rootworm</name>
    <dbReference type="NCBI Taxonomy" id="50390"/>
    <lineage>
        <taxon>Eukaryota</taxon>
        <taxon>Metazoa</taxon>
        <taxon>Ecdysozoa</taxon>
        <taxon>Arthropoda</taxon>
        <taxon>Hexapoda</taxon>
        <taxon>Insecta</taxon>
        <taxon>Pterygota</taxon>
        <taxon>Neoptera</taxon>
        <taxon>Endopterygota</taxon>
        <taxon>Coleoptera</taxon>
        <taxon>Polyphaga</taxon>
        <taxon>Cucujiformia</taxon>
        <taxon>Chrysomeloidea</taxon>
        <taxon>Chrysomelidae</taxon>
        <taxon>Galerucinae</taxon>
        <taxon>Diabroticina</taxon>
        <taxon>Diabroticites</taxon>
        <taxon>Diabrotica</taxon>
    </lineage>
</organism>
<protein>
    <submittedName>
        <fullName evidence="3">Uncharacterized protein LOC114324583</fullName>
    </submittedName>
</protein>
<dbReference type="FunCoup" id="A0A6P7F429">
    <property type="interactions" value="59"/>
</dbReference>
<dbReference type="InParanoid" id="A0A6P7F429"/>
<keyword evidence="2" id="KW-0732">Signal</keyword>
<keyword evidence="1" id="KW-1133">Transmembrane helix</keyword>
<dbReference type="AlphaFoldDB" id="A0A6P7F429"/>
<evidence type="ECO:0000256" key="2">
    <source>
        <dbReference type="SAM" id="SignalP"/>
    </source>
</evidence>
<dbReference type="OrthoDB" id="6622845at2759"/>
<gene>
    <name evidence="3" type="primary">LOC114324583</name>
</gene>
<proteinExistence type="predicted"/>
<evidence type="ECO:0000256" key="1">
    <source>
        <dbReference type="SAM" id="Phobius"/>
    </source>
</evidence>
<dbReference type="Pfam" id="PF07898">
    <property type="entry name" value="DUF1676"/>
    <property type="match status" value="1"/>
</dbReference>
<keyword evidence="1" id="KW-0812">Transmembrane</keyword>
<feature type="transmembrane region" description="Helical" evidence="1">
    <location>
        <begin position="168"/>
        <end position="191"/>
    </location>
</feature>